<dbReference type="GO" id="GO:0004636">
    <property type="term" value="F:phosphoribosyl-ATP diphosphatase activity"/>
    <property type="evidence" value="ECO:0007669"/>
    <property type="project" value="UniProtKB-UniRule"/>
</dbReference>
<keyword evidence="13 15" id="KW-0368">Histidine biosynthesis</keyword>
<feature type="domain" description="Phosphoribosyl-AMP cyclohydrolase" evidence="16">
    <location>
        <begin position="32"/>
        <end position="106"/>
    </location>
</feature>
<dbReference type="GO" id="GO:0000105">
    <property type="term" value="P:L-histidine biosynthetic process"/>
    <property type="evidence" value="ECO:0007669"/>
    <property type="project" value="UniProtKB-UniRule"/>
</dbReference>
<accession>A0AA42DLU5</accession>
<dbReference type="InterPro" id="IPR002496">
    <property type="entry name" value="PRib_AMP_CycHydrolase_dom"/>
</dbReference>
<dbReference type="SUPFAM" id="SSF141734">
    <property type="entry name" value="HisI-like"/>
    <property type="match status" value="1"/>
</dbReference>
<feature type="region of interest" description="Phosphoribosyl-AMP cyclohydrolase" evidence="15">
    <location>
        <begin position="1"/>
        <end position="129"/>
    </location>
</feature>
<dbReference type="CDD" id="cd11534">
    <property type="entry name" value="NTP-PPase_HisIE_like"/>
    <property type="match status" value="1"/>
</dbReference>
<dbReference type="Gene3D" id="3.10.20.810">
    <property type="entry name" value="Phosphoribosyl-AMP cyclohydrolase"/>
    <property type="match status" value="1"/>
</dbReference>
<keyword evidence="12 15" id="KW-0067">ATP-binding</keyword>
<evidence type="ECO:0000313" key="18">
    <source>
        <dbReference type="Proteomes" id="UP001169242"/>
    </source>
</evidence>
<reference evidence="17" key="1">
    <citation type="journal article" date="2023" name="Int. J. Syst. Evol. Microbiol.">
        <title>&lt;i&gt;Holtiella tumoricola&lt;/i&gt; gen. nov. sp. nov., isolated from a human clinical sample.</title>
        <authorList>
            <person name="Allen-Vercoe E."/>
            <person name="Daigneault M.C."/>
            <person name="Vancuren S.J."/>
            <person name="Cochrane K."/>
            <person name="O'Neal L.L."/>
            <person name="Sankaranarayanan K."/>
            <person name="Lawson P.A."/>
        </authorList>
    </citation>
    <scope>NUCLEOTIDE SEQUENCE</scope>
    <source>
        <strain evidence="17">CC70A</strain>
    </source>
</reference>
<evidence type="ECO:0000256" key="4">
    <source>
        <dbReference type="ARBA" id="ARBA00005169"/>
    </source>
</evidence>
<comment type="pathway">
    <text evidence="4 15">Amino-acid biosynthesis; L-histidine biosynthesis; L-histidine from 5-phospho-alpha-D-ribose 1-diphosphate: step 3/9.</text>
</comment>
<dbReference type="InterPro" id="IPR026660">
    <property type="entry name" value="PRA-CH"/>
</dbReference>
<comment type="caution">
    <text evidence="17">The sequence shown here is derived from an EMBL/GenBank/DDBJ whole genome shotgun (WGS) entry which is preliminary data.</text>
</comment>
<keyword evidence="14 15" id="KW-0511">Multifunctional enzyme</keyword>
<sequence>MTQQEFLNQIRFDEKGLVPVITQDAHAKKVRMLAYMNREALEKTLETGKVHYYSRSRKSLWLKGETSGHFQYLKSMSVDCDGDTLLIQIDQEGGISCHTGHATCFFTTLDRIGNVQVTSLARKASGHNMLTELQETILERKLVPQEGSYTNYLFEKGVNKILKKVGEEASEVIIAAKDKNPEELTGEIADLMYHLTVLMVEEGVCWEDVQSELDKRK</sequence>
<dbReference type="InterPro" id="IPR021130">
    <property type="entry name" value="PRib-ATP_PPHydrolase-like"/>
</dbReference>
<evidence type="ECO:0000256" key="7">
    <source>
        <dbReference type="ARBA" id="ARBA00008299"/>
    </source>
</evidence>
<dbReference type="InterPro" id="IPR023019">
    <property type="entry name" value="His_synth_HisIE"/>
</dbReference>
<dbReference type="HAMAP" id="MF_01020">
    <property type="entry name" value="HisE"/>
    <property type="match status" value="1"/>
</dbReference>
<feature type="region of interest" description="Phosphoribosyl-ATP pyrophosphohydrolase" evidence="15">
    <location>
        <begin position="130"/>
        <end position="217"/>
    </location>
</feature>
<keyword evidence="10 15" id="KW-0547">Nucleotide-binding</keyword>
<dbReference type="HAMAP" id="MF_01021">
    <property type="entry name" value="HisI"/>
    <property type="match status" value="1"/>
</dbReference>
<dbReference type="GO" id="GO:0004635">
    <property type="term" value="F:phosphoribosyl-AMP cyclohydrolase activity"/>
    <property type="evidence" value="ECO:0007669"/>
    <property type="project" value="UniProtKB-UniRule"/>
</dbReference>
<comment type="similarity">
    <text evidence="7 15">In the N-terminal section; belongs to the PRA-CH family.</text>
</comment>
<dbReference type="EC" id="3.6.1.31" evidence="15"/>
<comment type="pathway">
    <text evidence="5 15">Amino-acid biosynthesis; L-histidine biosynthesis; L-histidine from 5-phospho-alpha-D-ribose 1-diphosphate: step 2/9.</text>
</comment>
<organism evidence="17 18">
    <name type="scientific">Holtiella tumoricola</name>
    <dbReference type="NCBI Taxonomy" id="3018743"/>
    <lineage>
        <taxon>Bacteria</taxon>
        <taxon>Bacillati</taxon>
        <taxon>Bacillota</taxon>
        <taxon>Clostridia</taxon>
        <taxon>Lachnospirales</taxon>
        <taxon>Cellulosilyticaceae</taxon>
        <taxon>Holtiella</taxon>
    </lineage>
</organism>
<dbReference type="Pfam" id="PF01503">
    <property type="entry name" value="PRA-PH"/>
    <property type="match status" value="1"/>
</dbReference>
<gene>
    <name evidence="15 17" type="primary">hisIE</name>
    <name evidence="15" type="synonym">hisI</name>
    <name evidence="17" type="ORF">PBV87_08135</name>
</gene>
<dbReference type="GO" id="GO:0005737">
    <property type="term" value="C:cytoplasm"/>
    <property type="evidence" value="ECO:0007669"/>
    <property type="project" value="UniProtKB-SubCell"/>
</dbReference>
<evidence type="ECO:0000256" key="8">
    <source>
        <dbReference type="ARBA" id="ARBA00022490"/>
    </source>
</evidence>
<evidence type="ECO:0000256" key="14">
    <source>
        <dbReference type="ARBA" id="ARBA00023268"/>
    </source>
</evidence>
<evidence type="ECO:0000256" key="6">
    <source>
        <dbReference type="ARBA" id="ARBA00007731"/>
    </source>
</evidence>
<dbReference type="FunFam" id="1.10.287.1080:FF:000002">
    <property type="entry name" value="Histidine biosynthesis bifunctional protein HisIE"/>
    <property type="match status" value="1"/>
</dbReference>
<dbReference type="HAMAP" id="MF_01019">
    <property type="entry name" value="HisIE"/>
    <property type="match status" value="1"/>
</dbReference>
<evidence type="ECO:0000256" key="15">
    <source>
        <dbReference type="HAMAP-Rule" id="MF_01019"/>
    </source>
</evidence>
<dbReference type="Gene3D" id="1.10.287.1080">
    <property type="entry name" value="MazG-like"/>
    <property type="match status" value="1"/>
</dbReference>
<dbReference type="SUPFAM" id="SSF101386">
    <property type="entry name" value="all-alpha NTP pyrophosphatases"/>
    <property type="match status" value="1"/>
</dbReference>
<evidence type="ECO:0000256" key="3">
    <source>
        <dbReference type="ARBA" id="ARBA00004496"/>
    </source>
</evidence>
<dbReference type="AlphaFoldDB" id="A0AA42DLU5"/>
<evidence type="ECO:0000256" key="2">
    <source>
        <dbReference type="ARBA" id="ARBA00001460"/>
    </source>
</evidence>
<keyword evidence="9 15" id="KW-0028">Amino-acid biosynthesis</keyword>
<evidence type="ECO:0000259" key="16">
    <source>
        <dbReference type="Pfam" id="PF01502"/>
    </source>
</evidence>
<keyword evidence="8 15" id="KW-0963">Cytoplasm</keyword>
<dbReference type="NCBIfam" id="NF002747">
    <property type="entry name" value="PRK02759.1"/>
    <property type="match status" value="1"/>
</dbReference>
<proteinExistence type="inferred from homology"/>
<dbReference type="GO" id="GO:0005524">
    <property type="term" value="F:ATP binding"/>
    <property type="evidence" value="ECO:0007669"/>
    <property type="project" value="UniProtKB-KW"/>
</dbReference>
<comment type="catalytic activity">
    <reaction evidence="1 15">
        <text>1-(5-phospho-beta-D-ribosyl)-5'-AMP + H2O = 1-(5-phospho-beta-D-ribosyl)-5-[(5-phospho-beta-D-ribosylamino)methylideneamino]imidazole-4-carboxamide</text>
        <dbReference type="Rhea" id="RHEA:20049"/>
        <dbReference type="ChEBI" id="CHEBI:15377"/>
        <dbReference type="ChEBI" id="CHEBI:58435"/>
        <dbReference type="ChEBI" id="CHEBI:59457"/>
        <dbReference type="EC" id="3.5.4.19"/>
    </reaction>
</comment>
<dbReference type="EMBL" id="JAQIFT010000036">
    <property type="protein sequence ID" value="MDA3731444.1"/>
    <property type="molecule type" value="Genomic_DNA"/>
</dbReference>
<dbReference type="EC" id="3.5.4.19" evidence="15"/>
<evidence type="ECO:0000256" key="10">
    <source>
        <dbReference type="ARBA" id="ARBA00022741"/>
    </source>
</evidence>
<comment type="catalytic activity">
    <reaction evidence="2 15">
        <text>1-(5-phospho-beta-D-ribosyl)-ATP + H2O = 1-(5-phospho-beta-D-ribosyl)-5'-AMP + diphosphate + H(+)</text>
        <dbReference type="Rhea" id="RHEA:22828"/>
        <dbReference type="ChEBI" id="CHEBI:15377"/>
        <dbReference type="ChEBI" id="CHEBI:15378"/>
        <dbReference type="ChEBI" id="CHEBI:33019"/>
        <dbReference type="ChEBI" id="CHEBI:59457"/>
        <dbReference type="ChEBI" id="CHEBI:73183"/>
        <dbReference type="EC" id="3.6.1.31"/>
    </reaction>
</comment>
<keyword evidence="11 15" id="KW-0378">Hydrolase</keyword>
<dbReference type="FunFam" id="3.10.20.810:FF:000001">
    <property type="entry name" value="Histidine biosynthesis bifunctional protein HisIE"/>
    <property type="match status" value="1"/>
</dbReference>
<dbReference type="Proteomes" id="UP001169242">
    <property type="component" value="Unassembled WGS sequence"/>
</dbReference>
<comment type="similarity">
    <text evidence="6 15">In the C-terminal section; belongs to the PRA-PH family.</text>
</comment>
<evidence type="ECO:0000256" key="13">
    <source>
        <dbReference type="ARBA" id="ARBA00023102"/>
    </source>
</evidence>
<dbReference type="Pfam" id="PF01502">
    <property type="entry name" value="PRA-CH"/>
    <property type="match status" value="1"/>
</dbReference>
<name>A0AA42DLU5_9FIRM</name>
<dbReference type="InterPro" id="IPR038019">
    <property type="entry name" value="PRib_AMP_CycHydrolase_sf"/>
</dbReference>
<evidence type="ECO:0000256" key="12">
    <source>
        <dbReference type="ARBA" id="ARBA00022840"/>
    </source>
</evidence>
<evidence type="ECO:0000313" key="17">
    <source>
        <dbReference type="EMBL" id="MDA3731444.1"/>
    </source>
</evidence>
<dbReference type="NCBIfam" id="TIGR03188">
    <property type="entry name" value="histidine_hisI"/>
    <property type="match status" value="1"/>
</dbReference>
<evidence type="ECO:0000256" key="5">
    <source>
        <dbReference type="ARBA" id="ARBA00005204"/>
    </source>
</evidence>
<protein>
    <recommendedName>
        <fullName evidence="15">Histidine biosynthesis bifunctional protein HisIE</fullName>
    </recommendedName>
    <domain>
        <recommendedName>
            <fullName evidence="15">Phosphoribosyl-AMP cyclohydrolase</fullName>
            <shortName evidence="15">PRA-CH</shortName>
            <ecNumber evidence="15">3.5.4.19</ecNumber>
        </recommendedName>
    </domain>
    <domain>
        <recommendedName>
            <fullName evidence="15">Phosphoribosyl-ATP pyrophosphatase</fullName>
            <shortName evidence="15">PRA-PH</shortName>
            <ecNumber evidence="15">3.6.1.31</ecNumber>
        </recommendedName>
    </domain>
</protein>
<dbReference type="PANTHER" id="PTHR42945">
    <property type="entry name" value="HISTIDINE BIOSYNTHESIS BIFUNCTIONAL PROTEIN"/>
    <property type="match status" value="1"/>
</dbReference>
<comment type="subcellular location">
    <subcellularLocation>
        <location evidence="3 15">Cytoplasm</location>
    </subcellularLocation>
</comment>
<evidence type="ECO:0000256" key="11">
    <source>
        <dbReference type="ARBA" id="ARBA00022801"/>
    </source>
</evidence>
<dbReference type="PANTHER" id="PTHR42945:SF9">
    <property type="entry name" value="HISTIDINE BIOSYNTHESIS BIFUNCTIONAL PROTEIN HISIE"/>
    <property type="match status" value="1"/>
</dbReference>
<dbReference type="InterPro" id="IPR008179">
    <property type="entry name" value="HisE"/>
</dbReference>
<dbReference type="RefSeq" id="WP_271011832.1">
    <property type="nucleotide sequence ID" value="NZ_JAQIFT010000036.1"/>
</dbReference>
<dbReference type="NCBIfam" id="NF000768">
    <property type="entry name" value="PRK00051.1"/>
    <property type="match status" value="1"/>
</dbReference>
<keyword evidence="18" id="KW-1185">Reference proteome</keyword>
<evidence type="ECO:0000256" key="9">
    <source>
        <dbReference type="ARBA" id="ARBA00022605"/>
    </source>
</evidence>
<evidence type="ECO:0000256" key="1">
    <source>
        <dbReference type="ARBA" id="ARBA00000024"/>
    </source>
</evidence>